<dbReference type="STRING" id="1121939.L861_20665"/>
<reference evidence="1 2" key="1">
    <citation type="journal article" date="2013" name="Genome Announc.">
        <title>Draft genome sequence of the moderately halophilic gammaproteobacterium Halomonas anticariensis FP35.</title>
        <authorList>
            <person name="Tahrioui A."/>
            <person name="Quesada E."/>
            <person name="Llamas I."/>
        </authorList>
    </citation>
    <scope>NUCLEOTIDE SEQUENCE [LARGE SCALE GENOMIC DNA]</scope>
    <source>
        <strain evidence="2">DSM 16096 / CECT 5854 / LMG 22089 / FP35</strain>
    </source>
</reference>
<evidence type="ECO:0000313" key="1">
    <source>
        <dbReference type="EMBL" id="EPC02069.1"/>
    </source>
</evidence>
<comment type="caution">
    <text evidence="1">The sequence shown here is derived from an EMBL/GenBank/DDBJ whole genome shotgun (WGS) entry which is preliminary data.</text>
</comment>
<proteinExistence type="predicted"/>
<keyword evidence="2" id="KW-1185">Reference proteome</keyword>
<sequence>MTRSPFGCCRTGKGPLGGFYDDIGEEDVLHSFATS</sequence>
<dbReference type="EMBL" id="ASTJ01000029">
    <property type="protein sequence ID" value="EPC02069.1"/>
    <property type="molecule type" value="Genomic_DNA"/>
</dbReference>
<dbReference type="AlphaFoldDB" id="S2L2W4"/>
<organism evidence="1 2">
    <name type="scientific">Litchfieldella anticariensis (strain DSM 16096 / CECT 5854 / CIP 108499 / LMG 22089 / FP35)</name>
    <name type="common">Halomonas anticariensis</name>
    <dbReference type="NCBI Taxonomy" id="1121939"/>
    <lineage>
        <taxon>Bacteria</taxon>
        <taxon>Pseudomonadati</taxon>
        <taxon>Pseudomonadota</taxon>
        <taxon>Gammaproteobacteria</taxon>
        <taxon>Oceanospirillales</taxon>
        <taxon>Halomonadaceae</taxon>
        <taxon>Litchfieldella</taxon>
    </lineage>
</organism>
<gene>
    <name evidence="1" type="ORF">L861_20665</name>
</gene>
<protein>
    <submittedName>
        <fullName evidence="1">Uncharacterized protein</fullName>
    </submittedName>
</protein>
<accession>S2L2W4</accession>
<name>S2L2W4_LITA3</name>
<evidence type="ECO:0000313" key="2">
    <source>
        <dbReference type="Proteomes" id="UP000014463"/>
    </source>
</evidence>
<dbReference type="Proteomes" id="UP000014463">
    <property type="component" value="Unassembled WGS sequence"/>
</dbReference>